<dbReference type="Proteomes" id="UP000241462">
    <property type="component" value="Unassembled WGS sequence"/>
</dbReference>
<evidence type="ECO:0000313" key="3">
    <source>
        <dbReference type="Proteomes" id="UP000241462"/>
    </source>
</evidence>
<dbReference type="EMBL" id="KZ678593">
    <property type="protein sequence ID" value="PSR78766.1"/>
    <property type="molecule type" value="Genomic_DNA"/>
</dbReference>
<protein>
    <submittedName>
        <fullName evidence="2">Uncharacterized protein</fullName>
    </submittedName>
</protein>
<accession>A0A2T2ZX10</accession>
<dbReference type="AlphaFoldDB" id="A0A2T2ZX10"/>
<evidence type="ECO:0000313" key="2">
    <source>
        <dbReference type="EMBL" id="PSR78766.1"/>
    </source>
</evidence>
<reference evidence="2 3" key="1">
    <citation type="journal article" date="2018" name="Mycol. Prog.">
        <title>Coniella lustricola, a new species from submerged detritus.</title>
        <authorList>
            <person name="Raudabaugh D.B."/>
            <person name="Iturriaga T."/>
            <person name="Carver A."/>
            <person name="Mondo S."/>
            <person name="Pangilinan J."/>
            <person name="Lipzen A."/>
            <person name="He G."/>
            <person name="Amirebrahimi M."/>
            <person name="Grigoriev I.V."/>
            <person name="Miller A.N."/>
        </authorList>
    </citation>
    <scope>NUCLEOTIDE SEQUENCE [LARGE SCALE GENOMIC DNA]</scope>
    <source>
        <strain evidence="2 3">B22-T-1</strain>
    </source>
</reference>
<dbReference type="InParanoid" id="A0A2T2ZX10"/>
<name>A0A2T2ZX10_9PEZI</name>
<gene>
    <name evidence="2" type="ORF">BD289DRAFT_443430</name>
</gene>
<organism evidence="2 3">
    <name type="scientific">Coniella lustricola</name>
    <dbReference type="NCBI Taxonomy" id="2025994"/>
    <lineage>
        <taxon>Eukaryota</taxon>
        <taxon>Fungi</taxon>
        <taxon>Dikarya</taxon>
        <taxon>Ascomycota</taxon>
        <taxon>Pezizomycotina</taxon>
        <taxon>Sordariomycetes</taxon>
        <taxon>Sordariomycetidae</taxon>
        <taxon>Diaporthales</taxon>
        <taxon>Schizoparmaceae</taxon>
        <taxon>Coniella</taxon>
    </lineage>
</organism>
<keyword evidence="3" id="KW-1185">Reference proteome</keyword>
<feature type="compositionally biased region" description="Basic and acidic residues" evidence="1">
    <location>
        <begin position="34"/>
        <end position="43"/>
    </location>
</feature>
<sequence length="179" mass="20070">MLHAATLRPPRLSENGRSRRGQQDATTRHHSAQHRPDAADRRQSGQQMTLRAGSQRGSTWSNDPARLPANSPEQAGNKHRPSTRVEPTNYLACALSGLPCPLLFVVLTKMRQPSCQDRDTPFNARISTSIKSMAIIKKTCGRQTAIHGWKTRVPRYLLLVSRYRWQARPPPGLETEVST</sequence>
<evidence type="ECO:0000256" key="1">
    <source>
        <dbReference type="SAM" id="MobiDB-lite"/>
    </source>
</evidence>
<feature type="region of interest" description="Disordered" evidence="1">
    <location>
        <begin position="1"/>
        <end position="84"/>
    </location>
</feature>
<proteinExistence type="predicted"/>